<sequence length="278" mass="31042">MADNSGNHQQHDLNEGGVNYGADDAGLNQDQYDFDQHIDPQPGDETVTNQYSPHGLLLNRGFRPINPVLPPSTAPIPLTRVSPANLDATMMEQDENTEMTDAGPVQPQQDEAQHSQDAAVQPQSTDKNPVDTDDVFGEQRGETEDDDTESLVSSVHTEDIERPKGMDDSGDEWEEYVAKKKVEEYPYKVEAYTVYLEERNKAMDAGRKPPNLQTVTRRLRTARRKKEQAEPEAAQPGPAEGQHEQQDQTAPQTPVTTLRRAQSIHASPNKDKEHIPTR</sequence>
<evidence type="ECO:0000313" key="2">
    <source>
        <dbReference type="EMBL" id="KDN60930.1"/>
    </source>
</evidence>
<evidence type="ECO:0000256" key="1">
    <source>
        <dbReference type="SAM" id="MobiDB-lite"/>
    </source>
</evidence>
<feature type="compositionally biased region" description="Polar residues" evidence="1">
    <location>
        <begin position="106"/>
        <end position="127"/>
    </location>
</feature>
<protein>
    <submittedName>
        <fullName evidence="2">Uncharacterized protein</fullName>
    </submittedName>
</protein>
<dbReference type="AlphaFoldDB" id="A0A066X4I7"/>
<keyword evidence="3" id="KW-1185">Reference proteome</keyword>
<evidence type="ECO:0000313" key="3">
    <source>
        <dbReference type="Proteomes" id="UP000027238"/>
    </source>
</evidence>
<gene>
    <name evidence="2" type="ORF">CSUB01_12674</name>
</gene>
<proteinExistence type="predicted"/>
<name>A0A066X4I7_COLSU</name>
<reference evidence="3" key="1">
    <citation type="journal article" date="2014" name="Genome Announc.">
        <title>Draft genome sequence of Colletotrichum sublineola, a destructive pathogen of cultivated sorghum.</title>
        <authorList>
            <person name="Baroncelli R."/>
            <person name="Sanz-Martin J.M."/>
            <person name="Rech G.E."/>
            <person name="Sukno S.A."/>
            <person name="Thon M.R."/>
        </authorList>
    </citation>
    <scope>NUCLEOTIDE SEQUENCE [LARGE SCALE GENOMIC DNA]</scope>
    <source>
        <strain evidence="3">TX430BB</strain>
    </source>
</reference>
<accession>A0A066X4I7</accession>
<feature type="compositionally biased region" description="Polar residues" evidence="1">
    <location>
        <begin position="247"/>
        <end position="266"/>
    </location>
</feature>
<feature type="compositionally biased region" description="Basic and acidic residues" evidence="1">
    <location>
        <begin position="268"/>
        <end position="278"/>
    </location>
</feature>
<feature type="compositionally biased region" description="Low complexity" evidence="1">
    <location>
        <begin position="231"/>
        <end position="240"/>
    </location>
</feature>
<feature type="region of interest" description="Disordered" evidence="1">
    <location>
        <begin position="1"/>
        <end position="52"/>
    </location>
</feature>
<dbReference type="Proteomes" id="UP000027238">
    <property type="component" value="Unassembled WGS sequence"/>
</dbReference>
<organism evidence="2 3">
    <name type="scientific">Colletotrichum sublineola</name>
    <name type="common">Sorghum anthracnose fungus</name>
    <dbReference type="NCBI Taxonomy" id="1173701"/>
    <lineage>
        <taxon>Eukaryota</taxon>
        <taxon>Fungi</taxon>
        <taxon>Dikarya</taxon>
        <taxon>Ascomycota</taxon>
        <taxon>Pezizomycotina</taxon>
        <taxon>Sordariomycetes</taxon>
        <taxon>Hypocreomycetidae</taxon>
        <taxon>Glomerellales</taxon>
        <taxon>Glomerellaceae</taxon>
        <taxon>Colletotrichum</taxon>
        <taxon>Colletotrichum graminicola species complex</taxon>
    </lineage>
</organism>
<dbReference type="HOGENOM" id="CLU_1001200_0_0_1"/>
<feature type="region of interest" description="Disordered" evidence="1">
    <location>
        <begin position="70"/>
        <end position="171"/>
    </location>
</feature>
<feature type="non-terminal residue" evidence="2">
    <location>
        <position position="278"/>
    </location>
</feature>
<feature type="region of interest" description="Disordered" evidence="1">
    <location>
        <begin position="200"/>
        <end position="278"/>
    </location>
</feature>
<feature type="compositionally biased region" description="Basic residues" evidence="1">
    <location>
        <begin position="217"/>
        <end position="226"/>
    </location>
</feature>
<dbReference type="EMBL" id="JMSE01001457">
    <property type="protein sequence ID" value="KDN60930.1"/>
    <property type="molecule type" value="Genomic_DNA"/>
</dbReference>
<feature type="compositionally biased region" description="Basic and acidic residues" evidence="1">
    <location>
        <begin position="156"/>
        <end position="167"/>
    </location>
</feature>
<comment type="caution">
    <text evidence="2">The sequence shown here is derived from an EMBL/GenBank/DDBJ whole genome shotgun (WGS) entry which is preliminary data.</text>
</comment>